<gene>
    <name evidence="1" type="ORF">DSO57_1018880</name>
</gene>
<organism evidence="1 2">
    <name type="scientific">Entomophthora muscae</name>
    <dbReference type="NCBI Taxonomy" id="34485"/>
    <lineage>
        <taxon>Eukaryota</taxon>
        <taxon>Fungi</taxon>
        <taxon>Fungi incertae sedis</taxon>
        <taxon>Zoopagomycota</taxon>
        <taxon>Entomophthoromycotina</taxon>
        <taxon>Entomophthoromycetes</taxon>
        <taxon>Entomophthorales</taxon>
        <taxon>Entomophthoraceae</taxon>
        <taxon>Entomophthora</taxon>
    </lineage>
</organism>
<evidence type="ECO:0000313" key="2">
    <source>
        <dbReference type="Proteomes" id="UP001165960"/>
    </source>
</evidence>
<accession>A0ACC2S6C5</accession>
<comment type="caution">
    <text evidence="1">The sequence shown here is derived from an EMBL/GenBank/DDBJ whole genome shotgun (WGS) entry which is preliminary data.</text>
</comment>
<protein>
    <submittedName>
        <fullName evidence="1">Uncharacterized protein</fullName>
    </submittedName>
</protein>
<keyword evidence="2" id="KW-1185">Reference proteome</keyword>
<dbReference type="Proteomes" id="UP001165960">
    <property type="component" value="Unassembled WGS sequence"/>
</dbReference>
<sequence>MLPTRPLPATNNQTFAWPTLAPPANHQTCGSSHSVYPASHADIYLADVVFFNIGSTLQERRPQAFNNLYLGVLDHNSLFGCQMVADLFAQIVFHMNMGNQSRKDKRLPPQATTTYQPMTN</sequence>
<reference evidence="1" key="1">
    <citation type="submission" date="2022-04" db="EMBL/GenBank/DDBJ databases">
        <title>Genome of the entomopathogenic fungus Entomophthora muscae.</title>
        <authorList>
            <person name="Elya C."/>
            <person name="Lovett B.R."/>
            <person name="Lee E."/>
            <person name="Macias A.M."/>
            <person name="Hajek A.E."/>
            <person name="De Bivort B.L."/>
            <person name="Kasson M.T."/>
            <person name="De Fine Licht H.H."/>
            <person name="Stajich J.E."/>
        </authorList>
    </citation>
    <scope>NUCLEOTIDE SEQUENCE</scope>
    <source>
        <strain evidence="1">Berkeley</strain>
    </source>
</reference>
<name>A0ACC2S6C5_9FUNG</name>
<dbReference type="EMBL" id="QTSX02005763">
    <property type="protein sequence ID" value="KAJ9057839.1"/>
    <property type="molecule type" value="Genomic_DNA"/>
</dbReference>
<proteinExistence type="predicted"/>
<evidence type="ECO:0000313" key="1">
    <source>
        <dbReference type="EMBL" id="KAJ9057839.1"/>
    </source>
</evidence>